<feature type="transmembrane region" description="Helical" evidence="2">
    <location>
        <begin position="101"/>
        <end position="121"/>
    </location>
</feature>
<dbReference type="PANTHER" id="PTHR31735:SF1">
    <property type="entry name" value="VACUOLAR MEMBRANE PROTEIN YPL162C"/>
    <property type="match status" value="1"/>
</dbReference>
<evidence type="ECO:0000313" key="3">
    <source>
        <dbReference type="EMBL" id="CAJ1957274.1"/>
    </source>
</evidence>
<evidence type="ECO:0000256" key="1">
    <source>
        <dbReference type="SAM" id="MobiDB-lite"/>
    </source>
</evidence>
<comment type="caution">
    <text evidence="3">The sequence shown here is derived from an EMBL/GenBank/DDBJ whole genome shotgun (WGS) entry which is preliminary data.</text>
</comment>
<organism evidence="3 4">
    <name type="scientific">Cylindrotheca closterium</name>
    <dbReference type="NCBI Taxonomy" id="2856"/>
    <lineage>
        <taxon>Eukaryota</taxon>
        <taxon>Sar</taxon>
        <taxon>Stramenopiles</taxon>
        <taxon>Ochrophyta</taxon>
        <taxon>Bacillariophyta</taxon>
        <taxon>Bacillariophyceae</taxon>
        <taxon>Bacillariophycidae</taxon>
        <taxon>Bacillariales</taxon>
        <taxon>Bacillariaceae</taxon>
        <taxon>Cylindrotheca</taxon>
    </lineage>
</organism>
<feature type="region of interest" description="Disordered" evidence="1">
    <location>
        <begin position="233"/>
        <end position="274"/>
    </location>
</feature>
<keyword evidence="2" id="KW-0472">Membrane</keyword>
<dbReference type="Pfam" id="PF12400">
    <property type="entry name" value="STIMATE"/>
    <property type="match status" value="1"/>
</dbReference>
<feature type="transmembrane region" description="Helical" evidence="2">
    <location>
        <begin position="199"/>
        <end position="217"/>
    </location>
</feature>
<feature type="compositionally biased region" description="Polar residues" evidence="1">
    <location>
        <begin position="262"/>
        <end position="274"/>
    </location>
</feature>
<feature type="transmembrane region" description="Helical" evidence="2">
    <location>
        <begin position="67"/>
        <end position="86"/>
    </location>
</feature>
<feature type="transmembrane region" description="Helical" evidence="2">
    <location>
        <begin position="167"/>
        <end position="187"/>
    </location>
</feature>
<dbReference type="PANTHER" id="PTHR31735">
    <property type="entry name" value="VACUOLAR MEMBRANE PROTEIN YPL162C"/>
    <property type="match status" value="1"/>
</dbReference>
<dbReference type="Proteomes" id="UP001295423">
    <property type="component" value="Unassembled WGS sequence"/>
</dbReference>
<accession>A0AAD2FZ22</accession>
<name>A0AAD2FZ22_9STRA</name>
<evidence type="ECO:0008006" key="5">
    <source>
        <dbReference type="Google" id="ProtNLM"/>
    </source>
</evidence>
<feature type="compositionally biased region" description="Acidic residues" evidence="1">
    <location>
        <begin position="251"/>
        <end position="261"/>
    </location>
</feature>
<reference evidence="3" key="1">
    <citation type="submission" date="2023-08" db="EMBL/GenBank/DDBJ databases">
        <authorList>
            <person name="Audoor S."/>
            <person name="Bilcke G."/>
        </authorList>
    </citation>
    <scope>NUCLEOTIDE SEQUENCE</scope>
</reference>
<keyword evidence="2" id="KW-1133">Transmembrane helix</keyword>
<keyword evidence="2" id="KW-0812">Transmembrane</keyword>
<keyword evidence="4" id="KW-1185">Reference proteome</keyword>
<protein>
    <recommendedName>
        <fullName evidence="5">Transmembrane protein 110</fullName>
    </recommendedName>
</protein>
<evidence type="ECO:0000313" key="4">
    <source>
        <dbReference type="Proteomes" id="UP001295423"/>
    </source>
</evidence>
<sequence>MADDAVADDYVEEELEEVCKVYDSDDFFTIAVQLVLAIAALLSLWFKRHFERPRRKFRTWMLDVSKQGLGACYAHVCNMFIAAVIIENVAAGGTLNDQCAWYGICYLVDTTLGLVLAVWFLKVIDILANRYDWASLKHNGVYEGPGGLIHWFNQVLVWIIIQSIAKVIIYYTMVFFAEPLAFFGGILFEPFQVNIRFELLFVMIFFPGFLNVIYFWIADHFLKADAGHASAHEDDPDGTAIDNDGKNENLLAEEEKQEDPEYNSTPSWTNTRMV</sequence>
<dbReference type="EMBL" id="CAKOGP040001936">
    <property type="protein sequence ID" value="CAJ1957274.1"/>
    <property type="molecule type" value="Genomic_DNA"/>
</dbReference>
<feature type="transmembrane region" description="Helical" evidence="2">
    <location>
        <begin position="27"/>
        <end position="46"/>
    </location>
</feature>
<dbReference type="GO" id="GO:0016020">
    <property type="term" value="C:membrane"/>
    <property type="evidence" value="ECO:0007669"/>
    <property type="project" value="TreeGrafter"/>
</dbReference>
<evidence type="ECO:0000256" key="2">
    <source>
        <dbReference type="SAM" id="Phobius"/>
    </source>
</evidence>
<dbReference type="InterPro" id="IPR022127">
    <property type="entry name" value="STIMATE/YPL162C"/>
</dbReference>
<gene>
    <name evidence="3" type="ORF">CYCCA115_LOCUS16637</name>
</gene>
<proteinExistence type="predicted"/>
<dbReference type="AlphaFoldDB" id="A0AAD2FZ22"/>